<keyword evidence="7" id="KW-0963">Cytoplasm</keyword>
<dbReference type="Gene3D" id="3.40.50.300">
    <property type="entry name" value="P-loop containing nucleotide triphosphate hydrolases"/>
    <property type="match status" value="1"/>
</dbReference>
<dbReference type="SUPFAM" id="SSF54211">
    <property type="entry name" value="Ribosomal protein S5 domain 2-like"/>
    <property type="match status" value="1"/>
</dbReference>
<dbReference type="InterPro" id="IPR005225">
    <property type="entry name" value="Small_GTP-bd"/>
</dbReference>
<evidence type="ECO:0000256" key="5">
    <source>
        <dbReference type="ARBA" id="ARBA00022917"/>
    </source>
</evidence>
<feature type="binding site" evidence="7">
    <location>
        <begin position="81"/>
        <end position="85"/>
    </location>
    <ligand>
        <name>GTP</name>
        <dbReference type="ChEBI" id="CHEBI:37565"/>
    </ligand>
</feature>
<dbReference type="SMART" id="SM00889">
    <property type="entry name" value="EFG_IV"/>
    <property type="match status" value="1"/>
</dbReference>
<dbReference type="GO" id="GO:0005525">
    <property type="term" value="F:GTP binding"/>
    <property type="evidence" value="ECO:0007669"/>
    <property type="project" value="UniProtKB-UniRule"/>
</dbReference>
<dbReference type="InterPro" id="IPR020568">
    <property type="entry name" value="Ribosomal_Su5_D2-typ_SF"/>
</dbReference>
<evidence type="ECO:0000256" key="2">
    <source>
        <dbReference type="ARBA" id="ARBA00017872"/>
    </source>
</evidence>
<dbReference type="FunFam" id="3.30.70.870:FF:000001">
    <property type="entry name" value="Elongation factor G"/>
    <property type="match status" value="1"/>
</dbReference>
<sequence>MAREFSLEKTRNLGIMAHIDAGKTTTTERILYYTGRIHKLGETHEGASQMDWMEQEQERGITITSAATTAQWDGHRVNIIDTPGHVDFTVEVERSLRVLDGAVTVLDAQSGVEPQTETVWRQATTYGVPRVVFVNKMDKVGADFEYSVGTIRDRLQANAHPIQFPIGAEDNFTGIIDLVDMKAYNYGNDLGTEIEEIEIPEEYKDKADELRESLIEGLADVNEDIMEKYLGGEEIARDELMAAIRQATCDVEFYPVMCGTAFKNKGVQLLLNAVIDYLPSPLDVKPIVGHKKDDEDEEIIAKPEESAPFAALAFKVMTDPFVGKLTFFRVYSGTLDAGSYIRNTTKDKRERVGRILQMHANSRQEISTVYAGDIAAAVGLKDTGTGDTLCDEKNQVILESMEFPEPVIHLSVEPKSKADQDKMTTALVKLQEEDPTFTARTDNETGQVIIGGMGELHLDVLVDRMKREFKVECNVGAPMVSYRETFKQGASVQGKFTRQSGGRGQYGDVHIEFTPNEQGGGFEFEDAIVGGVVPREYIPSVEQGLKDSLDNGVLAGYPLVDIKARLFDGSYHDVDSSEMAFKVAASLALKEAAKVCQPVLLEPMMKVEIVMPEEYMGDIMGDVTSRRGRVEGMAARGNAQVVNAFVPLSEMFGYATSLRSNTQGRGTYTMSFDHYEEVPKSVSEEIIKKNKGE</sequence>
<dbReference type="InterPro" id="IPR035649">
    <property type="entry name" value="EFG_V"/>
</dbReference>
<dbReference type="InterPro" id="IPR009000">
    <property type="entry name" value="Transl_B-barrel_sf"/>
</dbReference>
<evidence type="ECO:0000256" key="3">
    <source>
        <dbReference type="ARBA" id="ARBA00022741"/>
    </source>
</evidence>
<dbReference type="InterPro" id="IPR004540">
    <property type="entry name" value="Transl_elong_EFG/EF2"/>
</dbReference>
<dbReference type="EMBL" id="DXHR01000031">
    <property type="protein sequence ID" value="HIW13339.1"/>
    <property type="molecule type" value="Genomic_DNA"/>
</dbReference>
<dbReference type="CDD" id="cd16262">
    <property type="entry name" value="EFG_III"/>
    <property type="match status" value="1"/>
</dbReference>
<protein>
    <recommendedName>
        <fullName evidence="2 7">Elongation factor G</fullName>
        <shortName evidence="7">EF-G</shortName>
    </recommendedName>
</protein>
<dbReference type="Gene3D" id="3.30.70.240">
    <property type="match status" value="1"/>
</dbReference>
<keyword evidence="4 7" id="KW-0251">Elongation factor</keyword>
<dbReference type="InterPro" id="IPR009022">
    <property type="entry name" value="EFG_III"/>
</dbReference>
<feature type="domain" description="Tr-type G" evidence="8">
    <location>
        <begin position="8"/>
        <end position="282"/>
    </location>
</feature>
<dbReference type="GO" id="GO:0005737">
    <property type="term" value="C:cytoplasm"/>
    <property type="evidence" value="ECO:0007669"/>
    <property type="project" value="UniProtKB-SubCell"/>
</dbReference>
<evidence type="ECO:0000256" key="7">
    <source>
        <dbReference type="HAMAP-Rule" id="MF_00054"/>
    </source>
</evidence>
<comment type="caution">
    <text evidence="9">The sequence shown here is derived from an EMBL/GenBank/DDBJ whole genome shotgun (WGS) entry which is preliminary data.</text>
</comment>
<dbReference type="SMART" id="SM00838">
    <property type="entry name" value="EFG_C"/>
    <property type="match status" value="1"/>
</dbReference>
<dbReference type="FunFam" id="3.40.50.300:FF:000029">
    <property type="entry name" value="Elongation factor G"/>
    <property type="match status" value="1"/>
</dbReference>
<dbReference type="Pfam" id="PF14492">
    <property type="entry name" value="EFG_III"/>
    <property type="match status" value="1"/>
</dbReference>
<dbReference type="GO" id="GO:0032790">
    <property type="term" value="P:ribosome disassembly"/>
    <property type="evidence" value="ECO:0007669"/>
    <property type="project" value="TreeGrafter"/>
</dbReference>
<dbReference type="InterPro" id="IPR035647">
    <property type="entry name" value="EFG_III/V"/>
</dbReference>
<dbReference type="Gene3D" id="3.30.230.10">
    <property type="match status" value="1"/>
</dbReference>
<dbReference type="SUPFAM" id="SSF52540">
    <property type="entry name" value="P-loop containing nucleoside triphosphate hydrolases"/>
    <property type="match status" value="1"/>
</dbReference>
<dbReference type="SUPFAM" id="SSF50447">
    <property type="entry name" value="Translation proteins"/>
    <property type="match status" value="1"/>
</dbReference>
<dbReference type="Gene3D" id="2.40.30.10">
    <property type="entry name" value="Translation factors"/>
    <property type="match status" value="1"/>
</dbReference>
<dbReference type="HAMAP" id="MF_00054_B">
    <property type="entry name" value="EF_G_EF_2_B"/>
    <property type="match status" value="1"/>
</dbReference>
<feature type="binding site" evidence="7">
    <location>
        <begin position="135"/>
        <end position="138"/>
    </location>
    <ligand>
        <name>GTP</name>
        <dbReference type="ChEBI" id="CHEBI:37565"/>
    </ligand>
</feature>
<dbReference type="NCBIfam" id="TIGR00484">
    <property type="entry name" value="EF-G"/>
    <property type="match status" value="1"/>
</dbReference>
<reference evidence="9" key="2">
    <citation type="submission" date="2021-04" db="EMBL/GenBank/DDBJ databases">
        <authorList>
            <person name="Gilroy R."/>
        </authorList>
    </citation>
    <scope>NUCLEOTIDE SEQUENCE</scope>
    <source>
        <strain evidence="9">ChiHjej13B12-752</strain>
    </source>
</reference>
<evidence type="ECO:0000256" key="6">
    <source>
        <dbReference type="ARBA" id="ARBA00023134"/>
    </source>
</evidence>
<evidence type="ECO:0000313" key="9">
    <source>
        <dbReference type="EMBL" id="HIW13339.1"/>
    </source>
</evidence>
<dbReference type="Pfam" id="PF00009">
    <property type="entry name" value="GTP_EFTU"/>
    <property type="match status" value="1"/>
</dbReference>
<dbReference type="InterPro" id="IPR031157">
    <property type="entry name" value="G_TR_CS"/>
</dbReference>
<keyword evidence="3 7" id="KW-0547">Nucleotide-binding</keyword>
<gene>
    <name evidence="7 9" type="primary">fusA</name>
    <name evidence="9" type="ORF">H9891_09335</name>
</gene>
<dbReference type="AlphaFoldDB" id="A0A9D1U1J4"/>
<dbReference type="GO" id="GO:0003924">
    <property type="term" value="F:GTPase activity"/>
    <property type="evidence" value="ECO:0007669"/>
    <property type="project" value="InterPro"/>
</dbReference>
<dbReference type="FunFam" id="3.30.70.240:FF:000001">
    <property type="entry name" value="Elongation factor G"/>
    <property type="match status" value="1"/>
</dbReference>
<dbReference type="CDD" id="cd03713">
    <property type="entry name" value="EFG_mtEFG_C"/>
    <property type="match status" value="1"/>
</dbReference>
<comment type="function">
    <text evidence="7">Catalyzes the GTP-dependent ribosomal translocation step during translation elongation. During this step, the ribosome changes from the pre-translocational (PRE) to the post-translocational (POST) state as the newly formed A-site-bound peptidyl-tRNA and P-site-bound deacylated tRNA move to the P and E sites, respectively. Catalyzes the coordinated movement of the two tRNA molecules, the mRNA and conformational changes in the ribosome.</text>
</comment>
<evidence type="ECO:0000313" key="10">
    <source>
        <dbReference type="Proteomes" id="UP000823989"/>
    </source>
</evidence>
<dbReference type="PRINTS" id="PR00315">
    <property type="entry name" value="ELONGATNFCT"/>
</dbReference>
<dbReference type="NCBIfam" id="NF009381">
    <property type="entry name" value="PRK12740.1-5"/>
    <property type="match status" value="1"/>
</dbReference>
<dbReference type="GO" id="GO:0003746">
    <property type="term" value="F:translation elongation factor activity"/>
    <property type="evidence" value="ECO:0007669"/>
    <property type="project" value="UniProtKB-UniRule"/>
</dbReference>
<evidence type="ECO:0000256" key="1">
    <source>
        <dbReference type="ARBA" id="ARBA00005870"/>
    </source>
</evidence>
<reference evidence="9" key="1">
    <citation type="journal article" date="2021" name="PeerJ">
        <title>Extensive microbial diversity within the chicken gut microbiome revealed by metagenomics and culture.</title>
        <authorList>
            <person name="Gilroy R."/>
            <person name="Ravi A."/>
            <person name="Getino M."/>
            <person name="Pursley I."/>
            <person name="Horton D.L."/>
            <person name="Alikhan N.F."/>
            <person name="Baker D."/>
            <person name="Gharbi K."/>
            <person name="Hall N."/>
            <person name="Watson M."/>
            <person name="Adriaenssens E.M."/>
            <person name="Foster-Nyarko E."/>
            <person name="Jarju S."/>
            <person name="Secka A."/>
            <person name="Antonio M."/>
            <person name="Oren A."/>
            <person name="Chaudhuri R.R."/>
            <person name="La Ragione R."/>
            <person name="Hildebrand F."/>
            <person name="Pallen M.J."/>
        </authorList>
    </citation>
    <scope>NUCLEOTIDE SEQUENCE</scope>
    <source>
        <strain evidence="9">ChiHjej13B12-752</strain>
    </source>
</reference>
<organism evidence="9 10">
    <name type="scientific">Candidatus Salinicoccus stercoripullorum</name>
    <dbReference type="NCBI Taxonomy" id="2838756"/>
    <lineage>
        <taxon>Bacteria</taxon>
        <taxon>Bacillati</taxon>
        <taxon>Bacillota</taxon>
        <taxon>Bacilli</taxon>
        <taxon>Bacillales</taxon>
        <taxon>Staphylococcaceae</taxon>
        <taxon>Salinicoccus</taxon>
    </lineage>
</organism>
<feature type="binding site" evidence="7">
    <location>
        <begin position="17"/>
        <end position="24"/>
    </location>
    <ligand>
        <name>GTP</name>
        <dbReference type="ChEBI" id="CHEBI:37565"/>
    </ligand>
</feature>
<dbReference type="InterPro" id="IPR000795">
    <property type="entry name" value="T_Tr_GTP-bd_dom"/>
</dbReference>
<evidence type="ECO:0000256" key="4">
    <source>
        <dbReference type="ARBA" id="ARBA00022768"/>
    </source>
</evidence>
<dbReference type="InterPro" id="IPR000640">
    <property type="entry name" value="EFG_V-like"/>
</dbReference>
<keyword evidence="6 7" id="KW-0342">GTP-binding</keyword>
<dbReference type="PROSITE" id="PS51722">
    <property type="entry name" value="G_TR_2"/>
    <property type="match status" value="1"/>
</dbReference>
<dbReference type="InterPro" id="IPR004161">
    <property type="entry name" value="EFTu-like_2"/>
</dbReference>
<dbReference type="InterPro" id="IPR027417">
    <property type="entry name" value="P-loop_NTPase"/>
</dbReference>
<name>A0A9D1U1J4_9STAP</name>
<comment type="similarity">
    <text evidence="1 7">Belongs to the TRAFAC class translation factor GTPase superfamily. Classic translation factor GTPase family. EF-G/EF-2 subfamily.</text>
</comment>
<dbReference type="Proteomes" id="UP000823989">
    <property type="component" value="Unassembled WGS sequence"/>
</dbReference>
<dbReference type="Pfam" id="PF03764">
    <property type="entry name" value="EFG_IV"/>
    <property type="match status" value="1"/>
</dbReference>
<dbReference type="InterPro" id="IPR014721">
    <property type="entry name" value="Ribsml_uS5_D2-typ_fold_subgr"/>
</dbReference>
<dbReference type="Pfam" id="PF03144">
    <property type="entry name" value="GTP_EFTU_D2"/>
    <property type="match status" value="1"/>
</dbReference>
<dbReference type="FunFam" id="2.40.30.10:FF:000006">
    <property type="entry name" value="Elongation factor G"/>
    <property type="match status" value="1"/>
</dbReference>
<keyword evidence="5 7" id="KW-0648">Protein biosynthesis</keyword>
<dbReference type="CDD" id="cd01434">
    <property type="entry name" value="EFG_mtEFG1_IV"/>
    <property type="match status" value="1"/>
</dbReference>
<dbReference type="InterPro" id="IPR041095">
    <property type="entry name" value="EFG_II"/>
</dbReference>
<dbReference type="NCBIfam" id="TIGR00231">
    <property type="entry name" value="small_GTP"/>
    <property type="match status" value="1"/>
</dbReference>
<dbReference type="PROSITE" id="PS00301">
    <property type="entry name" value="G_TR_1"/>
    <property type="match status" value="1"/>
</dbReference>
<dbReference type="NCBIfam" id="NF009379">
    <property type="entry name" value="PRK12740.1-3"/>
    <property type="match status" value="1"/>
</dbReference>
<dbReference type="Gene3D" id="3.30.70.870">
    <property type="entry name" value="Elongation Factor G (Translational Gtpase), domain 3"/>
    <property type="match status" value="1"/>
</dbReference>
<dbReference type="FunFam" id="3.30.230.10:FF:000003">
    <property type="entry name" value="Elongation factor G"/>
    <property type="match status" value="1"/>
</dbReference>
<comment type="subcellular location">
    <subcellularLocation>
        <location evidence="7">Cytoplasm</location>
    </subcellularLocation>
</comment>
<dbReference type="SUPFAM" id="SSF54980">
    <property type="entry name" value="EF-G C-terminal domain-like"/>
    <property type="match status" value="2"/>
</dbReference>
<dbReference type="CDD" id="cd01886">
    <property type="entry name" value="EF-G"/>
    <property type="match status" value="1"/>
</dbReference>
<dbReference type="PANTHER" id="PTHR43261:SF1">
    <property type="entry name" value="RIBOSOME-RELEASING FACTOR 2, MITOCHONDRIAL"/>
    <property type="match status" value="1"/>
</dbReference>
<dbReference type="CDD" id="cd04088">
    <property type="entry name" value="EFG_mtEFG_II"/>
    <property type="match status" value="1"/>
</dbReference>
<dbReference type="InterPro" id="IPR047872">
    <property type="entry name" value="EFG_IV"/>
</dbReference>
<dbReference type="PANTHER" id="PTHR43261">
    <property type="entry name" value="TRANSLATION ELONGATION FACTOR G-RELATED"/>
    <property type="match status" value="1"/>
</dbReference>
<evidence type="ECO:0000259" key="8">
    <source>
        <dbReference type="PROSITE" id="PS51722"/>
    </source>
</evidence>
<dbReference type="InterPro" id="IPR005517">
    <property type="entry name" value="Transl_elong_EFG/EF2_IV"/>
</dbReference>
<dbReference type="Pfam" id="PF00679">
    <property type="entry name" value="EFG_C"/>
    <property type="match status" value="1"/>
</dbReference>
<proteinExistence type="inferred from homology"/>
<accession>A0A9D1U1J4</accession>